<gene>
    <name evidence="2" type="ORF">KC19_8G071700</name>
</gene>
<sequence>MSTISQQNIDGIFIPEFSRGGFENFNEGFKVWDSKVPVSIETVETQSTKCCASIAHGLRIRAHENDGDEEEQSYRFGTEVSDDGQVLPHPGLRRRRLPEVSQASPTPPWSSASALPRPLPGDATWRFYLQERPGR</sequence>
<keyword evidence="3" id="KW-1185">Reference proteome</keyword>
<name>A0A8T0GYM8_CERPU</name>
<evidence type="ECO:0000313" key="2">
    <source>
        <dbReference type="EMBL" id="KAG0563963.1"/>
    </source>
</evidence>
<evidence type="ECO:0000313" key="3">
    <source>
        <dbReference type="Proteomes" id="UP000822688"/>
    </source>
</evidence>
<accession>A0A8T0GYM8</accession>
<proteinExistence type="predicted"/>
<feature type="compositionally biased region" description="Low complexity" evidence="1">
    <location>
        <begin position="101"/>
        <end position="114"/>
    </location>
</feature>
<feature type="region of interest" description="Disordered" evidence="1">
    <location>
        <begin position="63"/>
        <end position="121"/>
    </location>
</feature>
<reference evidence="2" key="1">
    <citation type="submission" date="2020-06" db="EMBL/GenBank/DDBJ databases">
        <title>WGS assembly of Ceratodon purpureus strain R40.</title>
        <authorList>
            <person name="Carey S.B."/>
            <person name="Jenkins J."/>
            <person name="Shu S."/>
            <person name="Lovell J.T."/>
            <person name="Sreedasyam A."/>
            <person name="Maumus F."/>
            <person name="Tiley G.P."/>
            <person name="Fernandez-Pozo N."/>
            <person name="Barry K."/>
            <person name="Chen C."/>
            <person name="Wang M."/>
            <person name="Lipzen A."/>
            <person name="Daum C."/>
            <person name="Saski C.A."/>
            <person name="Payton A.C."/>
            <person name="Mcbreen J.C."/>
            <person name="Conrad R.E."/>
            <person name="Kollar L.M."/>
            <person name="Olsson S."/>
            <person name="Huttunen S."/>
            <person name="Landis J.B."/>
            <person name="Wickett N.J."/>
            <person name="Johnson M.G."/>
            <person name="Rensing S.A."/>
            <person name="Grimwood J."/>
            <person name="Schmutz J."/>
            <person name="Mcdaniel S.F."/>
        </authorList>
    </citation>
    <scope>NUCLEOTIDE SEQUENCE</scope>
    <source>
        <strain evidence="2">R40</strain>
    </source>
</reference>
<organism evidence="2 3">
    <name type="scientific">Ceratodon purpureus</name>
    <name type="common">Fire moss</name>
    <name type="synonym">Dicranum purpureum</name>
    <dbReference type="NCBI Taxonomy" id="3225"/>
    <lineage>
        <taxon>Eukaryota</taxon>
        <taxon>Viridiplantae</taxon>
        <taxon>Streptophyta</taxon>
        <taxon>Embryophyta</taxon>
        <taxon>Bryophyta</taxon>
        <taxon>Bryophytina</taxon>
        <taxon>Bryopsida</taxon>
        <taxon>Dicranidae</taxon>
        <taxon>Pseudoditrichales</taxon>
        <taxon>Ditrichaceae</taxon>
        <taxon>Ceratodon</taxon>
    </lineage>
</organism>
<dbReference type="EMBL" id="CM026429">
    <property type="protein sequence ID" value="KAG0563963.1"/>
    <property type="molecule type" value="Genomic_DNA"/>
</dbReference>
<protein>
    <submittedName>
        <fullName evidence="2">Uncharacterized protein</fullName>
    </submittedName>
</protein>
<dbReference type="Proteomes" id="UP000822688">
    <property type="component" value="Chromosome 8"/>
</dbReference>
<dbReference type="AlphaFoldDB" id="A0A8T0GYM8"/>
<evidence type="ECO:0000256" key="1">
    <source>
        <dbReference type="SAM" id="MobiDB-lite"/>
    </source>
</evidence>
<comment type="caution">
    <text evidence="2">The sequence shown here is derived from an EMBL/GenBank/DDBJ whole genome shotgun (WGS) entry which is preliminary data.</text>
</comment>